<reference evidence="1" key="1">
    <citation type="journal article" date="2020" name="Stud. Mycol.">
        <title>101 Dothideomycetes genomes: a test case for predicting lifestyles and emergence of pathogens.</title>
        <authorList>
            <person name="Haridas S."/>
            <person name="Albert R."/>
            <person name="Binder M."/>
            <person name="Bloem J."/>
            <person name="Labutti K."/>
            <person name="Salamov A."/>
            <person name="Andreopoulos B."/>
            <person name="Baker S."/>
            <person name="Barry K."/>
            <person name="Bills G."/>
            <person name="Bluhm B."/>
            <person name="Cannon C."/>
            <person name="Castanera R."/>
            <person name="Culley D."/>
            <person name="Daum C."/>
            <person name="Ezra D."/>
            <person name="Gonzalez J."/>
            <person name="Henrissat B."/>
            <person name="Kuo A."/>
            <person name="Liang C."/>
            <person name="Lipzen A."/>
            <person name="Lutzoni F."/>
            <person name="Magnuson J."/>
            <person name="Mondo S."/>
            <person name="Nolan M."/>
            <person name="Ohm R."/>
            <person name="Pangilinan J."/>
            <person name="Park H.-J."/>
            <person name="Ramirez L."/>
            <person name="Alfaro M."/>
            <person name="Sun H."/>
            <person name="Tritt A."/>
            <person name="Yoshinaga Y."/>
            <person name="Zwiers L.-H."/>
            <person name="Turgeon B."/>
            <person name="Goodwin S."/>
            <person name="Spatafora J."/>
            <person name="Crous P."/>
            <person name="Grigoriev I."/>
        </authorList>
    </citation>
    <scope>NUCLEOTIDE SEQUENCE</scope>
    <source>
        <strain evidence="1">CBS 113818</strain>
    </source>
</reference>
<dbReference type="EMBL" id="MU006228">
    <property type="protein sequence ID" value="KAF2825473.1"/>
    <property type="molecule type" value="Genomic_DNA"/>
</dbReference>
<evidence type="ECO:0000313" key="1">
    <source>
        <dbReference type="EMBL" id="KAF2825473.1"/>
    </source>
</evidence>
<evidence type="ECO:0000313" key="2">
    <source>
        <dbReference type="Proteomes" id="UP000799424"/>
    </source>
</evidence>
<organism evidence="1 2">
    <name type="scientific">Ophiobolus disseminans</name>
    <dbReference type="NCBI Taxonomy" id="1469910"/>
    <lineage>
        <taxon>Eukaryota</taxon>
        <taxon>Fungi</taxon>
        <taxon>Dikarya</taxon>
        <taxon>Ascomycota</taxon>
        <taxon>Pezizomycotina</taxon>
        <taxon>Dothideomycetes</taxon>
        <taxon>Pleosporomycetidae</taxon>
        <taxon>Pleosporales</taxon>
        <taxon>Pleosporineae</taxon>
        <taxon>Phaeosphaeriaceae</taxon>
        <taxon>Ophiobolus</taxon>
    </lineage>
</organism>
<accession>A0A6A6ZX87</accession>
<keyword evidence="2" id="KW-1185">Reference proteome</keyword>
<proteinExistence type="predicted"/>
<gene>
    <name evidence="1" type="ORF">CC86DRAFT_407683</name>
</gene>
<dbReference type="AlphaFoldDB" id="A0A6A6ZX87"/>
<sequence length="157" mass="17651">MDSTTASTSGTTSDEMWPVLIHIVPSANRRPHQPNVQYVPAHHVSQIRKEMLEGMFNPHGVIKLERCLDPATGKQLSKLYLATFPDFDSVHAAKRAWNAVQLEENPFIAMVILDNIEEDTTMLKLLQTSTTVAHDHNASNRIIPHRTPSMLATIFKE</sequence>
<protein>
    <submittedName>
        <fullName evidence="1">Uncharacterized protein</fullName>
    </submittedName>
</protein>
<name>A0A6A6ZX87_9PLEO</name>
<dbReference type="Proteomes" id="UP000799424">
    <property type="component" value="Unassembled WGS sequence"/>
</dbReference>